<protein>
    <recommendedName>
        <fullName evidence="6">Myb/SANT-like domain-containing protein</fullName>
    </recommendedName>
</protein>
<evidence type="ECO:0000313" key="5">
    <source>
        <dbReference type="Proteomes" id="UP000828251"/>
    </source>
</evidence>
<sequence>MGVDPSDLLNQGLYEEPKSDLIIPSLTEREEREEAREWSTKRDEIAQTMWSDYMARNIRMGKGNKEGTSKQFKWTKLMEHLFLEILAEEAQKGNKPSNTFKAVSINRVAKAISERFQIQCDAKHVENHLRTVKNQWQIICTIRGESGFGWDDNMKIITCDRATYDATVMAHKKYELFLNKSIDHYDEMSLVVGKDMATGSFARTLADIDLDDAIFNPSFSWMYSRMDLWFSFSSISNEFVNKVIETIELDGVKDCLVGIQAVNGLSIEQRKRLTMAVELVANPSIIFMDEPSSGLDERAAAIVMRAVKTVIEMGRTVVCTIHQPSFDIFEAFDENIPGVPKIKDNYNPATWMLEVTFTSVEVGNGIDFAQIYKGSTLCKVFEYKAEGSEVSAELEFLNQQNLILNMENKALKQRLESLAQEQLSNIWCIYRVFYVAVDGALSTSYLVQNPYIYADELTQCAGQRIALVVADIQKNADMAANLAVVDYDKKNLEPILSVEEAFEKYNFYEVSPLLNPVLFQKEWQNLTIKFYLLS</sequence>
<dbReference type="Proteomes" id="UP000828251">
    <property type="component" value="Unassembled WGS sequence"/>
</dbReference>
<dbReference type="Pfam" id="PF12776">
    <property type="entry name" value="Myb_DNA-bind_3"/>
    <property type="match status" value="1"/>
</dbReference>
<evidence type="ECO:0000313" key="4">
    <source>
        <dbReference type="EMBL" id="KAH1064457.1"/>
    </source>
</evidence>
<reference evidence="4 5" key="1">
    <citation type="journal article" date="2021" name="Plant Biotechnol. J.">
        <title>Multi-omics assisted identification of the key and species-specific regulatory components of drought-tolerant mechanisms in Gossypium stocksii.</title>
        <authorList>
            <person name="Yu D."/>
            <person name="Ke L."/>
            <person name="Zhang D."/>
            <person name="Wu Y."/>
            <person name="Sun Y."/>
            <person name="Mei J."/>
            <person name="Sun J."/>
            <person name="Sun Y."/>
        </authorList>
    </citation>
    <scope>NUCLEOTIDE SEQUENCE [LARGE SCALE GENOMIC DNA]</scope>
    <source>
        <strain evidence="5">cv. E1</strain>
        <tissue evidence="4">Leaf</tissue>
    </source>
</reference>
<proteinExistence type="predicted"/>
<dbReference type="PANTHER" id="PTHR48040">
    <property type="entry name" value="PLEIOTROPIC DRUG RESISTANCE PROTEIN 1-LIKE ISOFORM X1"/>
    <property type="match status" value="1"/>
</dbReference>
<dbReference type="PANTHER" id="PTHR48040:SF18">
    <property type="entry name" value="PLEIOTROPIC DRUG RESISTANCE PROTEIN 3-LIKE ISOFORM X1"/>
    <property type="match status" value="1"/>
</dbReference>
<evidence type="ECO:0008006" key="6">
    <source>
        <dbReference type="Google" id="ProtNLM"/>
    </source>
</evidence>
<evidence type="ECO:0000259" key="3">
    <source>
        <dbReference type="Pfam" id="PF12776"/>
    </source>
</evidence>
<dbReference type="InterPro" id="IPR036856">
    <property type="entry name" value="Ald_Oxase/Xan_DH_a/b_sf"/>
</dbReference>
<keyword evidence="5" id="KW-1185">Reference proteome</keyword>
<feature type="domain" description="Aldehyde oxidase/xanthine dehydrogenase a/b hammerhead" evidence="2">
    <location>
        <begin position="450"/>
        <end position="490"/>
    </location>
</feature>
<name>A0A9D3UXS6_9ROSI</name>
<feature type="domain" description="Myb/SANT-like" evidence="3">
    <location>
        <begin position="73"/>
        <end position="162"/>
    </location>
</feature>
<gene>
    <name evidence="4" type="ORF">J1N35_029444</name>
</gene>
<organism evidence="4 5">
    <name type="scientific">Gossypium stocksii</name>
    <dbReference type="NCBI Taxonomy" id="47602"/>
    <lineage>
        <taxon>Eukaryota</taxon>
        <taxon>Viridiplantae</taxon>
        <taxon>Streptophyta</taxon>
        <taxon>Embryophyta</taxon>
        <taxon>Tracheophyta</taxon>
        <taxon>Spermatophyta</taxon>
        <taxon>Magnoliopsida</taxon>
        <taxon>eudicotyledons</taxon>
        <taxon>Gunneridae</taxon>
        <taxon>Pentapetalae</taxon>
        <taxon>rosids</taxon>
        <taxon>malvids</taxon>
        <taxon>Malvales</taxon>
        <taxon>Malvaceae</taxon>
        <taxon>Malvoideae</taxon>
        <taxon>Gossypium</taxon>
    </lineage>
</organism>
<dbReference type="SUPFAM" id="SSF54665">
    <property type="entry name" value="CO dehydrogenase molybdoprotein N-domain-like"/>
    <property type="match status" value="1"/>
</dbReference>
<dbReference type="InterPro" id="IPR000674">
    <property type="entry name" value="Ald_Oxase/Xan_DH_a/b"/>
</dbReference>
<evidence type="ECO:0000256" key="1">
    <source>
        <dbReference type="SAM" id="Coils"/>
    </source>
</evidence>
<dbReference type="Gene3D" id="3.40.50.300">
    <property type="entry name" value="P-loop containing nucleotide triphosphate hydrolases"/>
    <property type="match status" value="1"/>
</dbReference>
<dbReference type="InterPro" id="IPR024752">
    <property type="entry name" value="Myb/SANT-like_dom"/>
</dbReference>
<feature type="coiled-coil region" evidence="1">
    <location>
        <begin position="394"/>
        <end position="421"/>
    </location>
</feature>
<dbReference type="EMBL" id="JAIQCV010000009">
    <property type="protein sequence ID" value="KAH1064457.1"/>
    <property type="molecule type" value="Genomic_DNA"/>
</dbReference>
<dbReference type="SUPFAM" id="SSF52540">
    <property type="entry name" value="P-loop containing nucleoside triphosphate hydrolases"/>
    <property type="match status" value="1"/>
</dbReference>
<dbReference type="Pfam" id="PF01315">
    <property type="entry name" value="Ald_Xan_dh_C"/>
    <property type="match status" value="1"/>
</dbReference>
<comment type="caution">
    <text evidence="4">The sequence shown here is derived from an EMBL/GenBank/DDBJ whole genome shotgun (WGS) entry which is preliminary data.</text>
</comment>
<keyword evidence="1" id="KW-0175">Coiled coil</keyword>
<dbReference type="OrthoDB" id="1301570at2759"/>
<evidence type="ECO:0000259" key="2">
    <source>
        <dbReference type="Pfam" id="PF01315"/>
    </source>
</evidence>
<dbReference type="Gene3D" id="3.90.1170.50">
    <property type="entry name" value="Aldehyde oxidase/xanthine dehydrogenase, a/b hammerhead"/>
    <property type="match status" value="1"/>
</dbReference>
<dbReference type="InterPro" id="IPR027417">
    <property type="entry name" value="P-loop_NTPase"/>
</dbReference>
<dbReference type="AlphaFoldDB" id="A0A9D3UXS6"/>
<accession>A0A9D3UXS6</accession>